<evidence type="ECO:0000313" key="2">
    <source>
        <dbReference type="Proteomes" id="UP000273143"/>
    </source>
</evidence>
<organism evidence="1 2">
    <name type="scientific">Entomomonas moraniae</name>
    <dbReference type="NCBI Taxonomy" id="2213226"/>
    <lineage>
        <taxon>Bacteria</taxon>
        <taxon>Pseudomonadati</taxon>
        <taxon>Pseudomonadota</taxon>
        <taxon>Gammaproteobacteria</taxon>
        <taxon>Pseudomonadales</taxon>
        <taxon>Pseudomonadaceae</taxon>
        <taxon>Entomomonas</taxon>
    </lineage>
</organism>
<accession>A0A3Q9JN10</accession>
<keyword evidence="2" id="KW-1185">Reference proteome</keyword>
<sequence>MQRRLMYFFKIALIIQLFIGISAWAGQDASKLYLPGDITQEQAHQVMAAAVKKAVDNKLLMNIAIVDAGGNLKAFMRMDGAFLASIDIAIKKAKTARSLNMSTYELSKLTQPGQELYGIEVTNGGMAIFGGGELIKNKDGLIIGAIGVSGGSVAEDMSVAQAGAAVMSK</sequence>
<proteinExistence type="predicted"/>
<protein>
    <submittedName>
        <fullName evidence="1">Heme-binding protein</fullName>
    </submittedName>
</protein>
<evidence type="ECO:0000313" key="1">
    <source>
        <dbReference type="EMBL" id="AZS51383.1"/>
    </source>
</evidence>
<dbReference type="EMBL" id="CP029822">
    <property type="protein sequence ID" value="AZS51383.1"/>
    <property type="molecule type" value="Genomic_DNA"/>
</dbReference>
<dbReference type="RefSeq" id="WP_127164141.1">
    <property type="nucleotide sequence ID" value="NZ_CP029822.1"/>
</dbReference>
<dbReference type="Gene3D" id="3.30.450.150">
    <property type="entry name" value="Haem-degrading domain"/>
    <property type="match status" value="1"/>
</dbReference>
<dbReference type="InterPro" id="IPR038084">
    <property type="entry name" value="PduO/GlcC-like_sf"/>
</dbReference>
<dbReference type="Pfam" id="PF03928">
    <property type="entry name" value="HbpS-like"/>
    <property type="match status" value="1"/>
</dbReference>
<dbReference type="InterPro" id="IPR052517">
    <property type="entry name" value="GlcG_carb_metab_protein"/>
</dbReference>
<dbReference type="AlphaFoldDB" id="A0A3Q9JN10"/>
<dbReference type="Proteomes" id="UP000273143">
    <property type="component" value="Chromosome"/>
</dbReference>
<name>A0A3Q9JN10_9GAMM</name>
<dbReference type="SUPFAM" id="SSF143744">
    <property type="entry name" value="GlcG-like"/>
    <property type="match status" value="1"/>
</dbReference>
<dbReference type="KEGG" id="emo:DM558_11640"/>
<reference evidence="2" key="1">
    <citation type="submission" date="2018-06" db="EMBL/GenBank/DDBJ databases">
        <title>Complete genome of Pseudomonas insecticola strain QZS01.</title>
        <authorList>
            <person name="Wang J."/>
            <person name="Su Q."/>
        </authorList>
    </citation>
    <scope>NUCLEOTIDE SEQUENCE [LARGE SCALE GENOMIC DNA]</scope>
    <source>
        <strain evidence="2">QZS01</strain>
    </source>
</reference>
<dbReference type="PANTHER" id="PTHR34309">
    <property type="entry name" value="SLR1406 PROTEIN"/>
    <property type="match status" value="1"/>
</dbReference>
<dbReference type="InterPro" id="IPR005624">
    <property type="entry name" value="PduO/GlcC-like"/>
</dbReference>
<dbReference type="PANTHER" id="PTHR34309:SF1">
    <property type="entry name" value="PROTEIN GLCG"/>
    <property type="match status" value="1"/>
</dbReference>
<gene>
    <name evidence="1" type="ORF">DM558_11640</name>
</gene>